<keyword evidence="2" id="KW-0472">Membrane</keyword>
<keyword evidence="2" id="KW-1133">Transmembrane helix</keyword>
<dbReference type="EMBL" id="OCND01000002">
    <property type="protein sequence ID" value="SOD52810.1"/>
    <property type="molecule type" value="Genomic_DNA"/>
</dbReference>
<evidence type="ECO:0000256" key="2">
    <source>
        <dbReference type="SAM" id="Phobius"/>
    </source>
</evidence>
<feature type="region of interest" description="Disordered" evidence="1">
    <location>
        <begin position="136"/>
        <end position="164"/>
    </location>
</feature>
<dbReference type="Pfam" id="PF07332">
    <property type="entry name" value="Phage_holin_3_6"/>
    <property type="match status" value="1"/>
</dbReference>
<proteinExistence type="predicted"/>
<dbReference type="OrthoDB" id="6058188at2"/>
<keyword evidence="4" id="KW-1185">Reference proteome</keyword>
<reference evidence="3 4" key="1">
    <citation type="submission" date="2017-09" db="EMBL/GenBank/DDBJ databases">
        <authorList>
            <person name="Ehlers B."/>
            <person name="Leendertz F.H."/>
        </authorList>
    </citation>
    <scope>NUCLEOTIDE SEQUENCE [LARGE SCALE GENOMIC DNA]</scope>
    <source>
        <strain evidence="3 4">CGMCC 1.10978</strain>
    </source>
</reference>
<feature type="transmembrane region" description="Helical" evidence="2">
    <location>
        <begin position="59"/>
        <end position="85"/>
    </location>
</feature>
<evidence type="ECO:0000256" key="1">
    <source>
        <dbReference type="SAM" id="MobiDB-lite"/>
    </source>
</evidence>
<name>A0A286D2C8_9GAMM</name>
<dbReference type="Proteomes" id="UP000219374">
    <property type="component" value="Unassembled WGS sequence"/>
</dbReference>
<evidence type="ECO:0000313" key="3">
    <source>
        <dbReference type="EMBL" id="SOD52810.1"/>
    </source>
</evidence>
<dbReference type="AlphaFoldDB" id="A0A286D2C8"/>
<feature type="transmembrane region" description="Helical" evidence="2">
    <location>
        <begin position="91"/>
        <end position="112"/>
    </location>
</feature>
<sequence>MTDSDDSAGAEKAPSLEQSLREVGAAGRAAFGASRDTGRALRRLVSADLALARSSLGRALAWVGVAVVFGGSAWLLIAGALIALLQRLGWSWLQSLSFAALLSVAVTALAVWKVSRYFDHAGMHATRRQLSRMGLFDEDSEDEDPPVREEQVQAGNTQKGSPQR</sequence>
<dbReference type="RefSeq" id="WP_097120880.1">
    <property type="nucleotide sequence ID" value="NZ_OCND01000002.1"/>
</dbReference>
<organism evidence="3 4">
    <name type="scientific">Pseudoxanthomonas wuyuanensis</name>
    <dbReference type="NCBI Taxonomy" id="1073196"/>
    <lineage>
        <taxon>Bacteria</taxon>
        <taxon>Pseudomonadati</taxon>
        <taxon>Pseudomonadota</taxon>
        <taxon>Gammaproteobacteria</taxon>
        <taxon>Lysobacterales</taxon>
        <taxon>Lysobacteraceae</taxon>
        <taxon>Pseudoxanthomonas</taxon>
    </lineage>
</organism>
<dbReference type="InterPro" id="IPR009937">
    <property type="entry name" value="Phage_holin_3_6"/>
</dbReference>
<evidence type="ECO:0000313" key="4">
    <source>
        <dbReference type="Proteomes" id="UP000219374"/>
    </source>
</evidence>
<evidence type="ECO:0008006" key="5">
    <source>
        <dbReference type="Google" id="ProtNLM"/>
    </source>
</evidence>
<accession>A0A286D2C8</accession>
<protein>
    <recommendedName>
        <fullName evidence="5">Holin-X, holin superfamily III</fullName>
    </recommendedName>
</protein>
<gene>
    <name evidence="3" type="ORF">SAMN06296416_10293</name>
</gene>
<keyword evidence="2" id="KW-0812">Transmembrane</keyword>
<feature type="compositionally biased region" description="Polar residues" evidence="1">
    <location>
        <begin position="153"/>
        <end position="164"/>
    </location>
</feature>